<dbReference type="AlphaFoldDB" id="A0A4U8UW59"/>
<evidence type="ECO:0000256" key="7">
    <source>
        <dbReference type="ARBA" id="ARBA00047303"/>
    </source>
</evidence>
<protein>
    <recommendedName>
        <fullName evidence="4">DNA-directed primase/polymerase protein</fullName>
        <ecNumber evidence="6">2.7.7.102</ecNumber>
        <ecNumber evidence="2">2.7.7.7</ecNumber>
    </recommendedName>
</protein>
<dbReference type="EC" id="2.7.7.102" evidence="6"/>
<dbReference type="InterPro" id="IPR044917">
    <property type="entry name" value="PRIMPOL"/>
</dbReference>
<name>A0A4U8UW59_STECR</name>
<dbReference type="GO" id="GO:0042276">
    <property type="term" value="P:error-prone translesion synthesis"/>
    <property type="evidence" value="ECO:0007669"/>
    <property type="project" value="InterPro"/>
</dbReference>
<reference evidence="8 9" key="1">
    <citation type="journal article" date="2015" name="Genome Biol.">
        <title>Comparative genomics of Steinernema reveals deeply conserved gene regulatory networks.</title>
        <authorList>
            <person name="Dillman A.R."/>
            <person name="Macchietto M."/>
            <person name="Porter C.F."/>
            <person name="Rogers A."/>
            <person name="Williams B."/>
            <person name="Antoshechkin I."/>
            <person name="Lee M.M."/>
            <person name="Goodwin Z."/>
            <person name="Lu X."/>
            <person name="Lewis E.E."/>
            <person name="Goodrich-Blair H."/>
            <person name="Stock S.P."/>
            <person name="Adams B.J."/>
            <person name="Sternberg P.W."/>
            <person name="Mortazavi A."/>
        </authorList>
    </citation>
    <scope>NUCLEOTIDE SEQUENCE [LARGE SCALE GENOMIC DNA]</scope>
    <source>
        <strain evidence="8 9">ALL</strain>
    </source>
</reference>
<comment type="catalytic activity">
    <reaction evidence="7">
        <text>DNA(n) + a 2'-deoxyribonucleoside 5'-triphosphate = DNA(n+1) + diphosphate</text>
        <dbReference type="Rhea" id="RHEA:22508"/>
        <dbReference type="Rhea" id="RHEA-COMP:17339"/>
        <dbReference type="Rhea" id="RHEA-COMP:17340"/>
        <dbReference type="ChEBI" id="CHEBI:33019"/>
        <dbReference type="ChEBI" id="CHEBI:61560"/>
        <dbReference type="ChEBI" id="CHEBI:173112"/>
        <dbReference type="EC" id="2.7.7.7"/>
    </reaction>
    <physiologicalReaction direction="left-to-right" evidence="7">
        <dbReference type="Rhea" id="RHEA:22509"/>
    </physiologicalReaction>
</comment>
<comment type="catalytic activity">
    <reaction evidence="5">
        <text>ssDNA + n NTP = ssDNA/pppN(pN)n-1 hybrid + (n-1) diphosphate.</text>
        <dbReference type="EC" id="2.7.7.102"/>
    </reaction>
</comment>
<dbReference type="Pfam" id="PF03121">
    <property type="entry name" value="Herpes_UL52"/>
    <property type="match status" value="1"/>
</dbReference>
<dbReference type="GO" id="GO:0005634">
    <property type="term" value="C:nucleus"/>
    <property type="evidence" value="ECO:0007669"/>
    <property type="project" value="TreeGrafter"/>
</dbReference>
<dbReference type="EMBL" id="AZBU02000001">
    <property type="protein sequence ID" value="TMS37680.1"/>
    <property type="molecule type" value="Genomic_DNA"/>
</dbReference>
<dbReference type="PANTHER" id="PTHR31399">
    <property type="entry name" value="DNA-DIRECTED PRIMASE / POLYMERASE PROTEIN"/>
    <property type="match status" value="1"/>
</dbReference>
<gene>
    <name evidence="8" type="ORF">L596_004564</name>
</gene>
<reference evidence="8 9" key="2">
    <citation type="journal article" date="2019" name="G3 (Bethesda)">
        <title>Hybrid Assembly of the Genome of the Entomopathogenic Nematode Steinernema carpocapsae Identifies the X-Chromosome.</title>
        <authorList>
            <person name="Serra L."/>
            <person name="Macchietto M."/>
            <person name="Macias-Munoz A."/>
            <person name="McGill C.J."/>
            <person name="Rodriguez I.M."/>
            <person name="Rodriguez B."/>
            <person name="Murad R."/>
            <person name="Mortazavi A."/>
        </authorList>
    </citation>
    <scope>NUCLEOTIDE SEQUENCE [LARGE SCALE GENOMIC DNA]</scope>
    <source>
        <strain evidence="8 9">ALL</strain>
    </source>
</reference>
<evidence type="ECO:0000256" key="6">
    <source>
        <dbReference type="ARBA" id="ARBA00044768"/>
    </source>
</evidence>
<keyword evidence="3" id="KW-0239">DNA-directed DNA polymerase</keyword>
<evidence type="ECO:0000256" key="4">
    <source>
        <dbReference type="ARBA" id="ARBA00026139"/>
    </source>
</evidence>
<dbReference type="STRING" id="34508.A0A4U8UW59"/>
<evidence type="ECO:0000256" key="2">
    <source>
        <dbReference type="ARBA" id="ARBA00012417"/>
    </source>
</evidence>
<evidence type="ECO:0000313" key="8">
    <source>
        <dbReference type="EMBL" id="TMS37680.1"/>
    </source>
</evidence>
<evidence type="ECO:0000256" key="1">
    <source>
        <dbReference type="ARBA" id="ARBA00009762"/>
    </source>
</evidence>
<comment type="similarity">
    <text evidence="1">Belongs to the eukaryotic-type primase small subunit family.</text>
</comment>
<evidence type="ECO:0000256" key="5">
    <source>
        <dbReference type="ARBA" id="ARBA00044677"/>
    </source>
</evidence>
<dbReference type="OrthoDB" id="5988181at2759"/>
<keyword evidence="3" id="KW-0808">Transferase</keyword>
<dbReference type="GO" id="GO:0003682">
    <property type="term" value="F:chromatin binding"/>
    <property type="evidence" value="ECO:0007669"/>
    <property type="project" value="TreeGrafter"/>
</dbReference>
<keyword evidence="3" id="KW-0548">Nucleotidyltransferase</keyword>
<keyword evidence="9" id="KW-1185">Reference proteome</keyword>
<sequence length="445" mass="51570">MDCRLQEALLNGTGEVFAKQRDAISCWKSEPHKRIFCFEASESGSRAYLVSTLNDFWSWYEKAESRHFYEVLPEDVPCRLYFDLEYYRSNNRKHSDALILDEFCSSCAEFTNEKLILPETLSVEKDFFILDSSNEDKFSSHVIVHLPGGSLFRSNICMKAFVEELSRRLLESDRAVVLNANSERVPLCDMAVYSKNRCFRLYLSSKAGKCTSLKIHAASKFYGADSPNPRQVFADSLVIPEDYESQRIVLFKQLTTGSRSQSSYLFADTNLCWGSNDSVSPFPMTEDYILEINKKFKSLARIRSWRIVRESNSIGPQVFYQLIGTRYCFNIGREHRSNHIYWIVNIQKSCCYQKCFDPDCGGFRSYQFPLPYFSRKELSENGRYYETEEQIQQPVSKENLIGIETRDCDSSFYDLASDKLLFLPSSSEYCEDSFYDPSTDRILTS</sequence>
<evidence type="ECO:0000313" key="9">
    <source>
        <dbReference type="Proteomes" id="UP000298663"/>
    </source>
</evidence>
<dbReference type="GO" id="GO:0005759">
    <property type="term" value="C:mitochondrial matrix"/>
    <property type="evidence" value="ECO:0007669"/>
    <property type="project" value="TreeGrafter"/>
</dbReference>
<dbReference type="GO" id="GO:0009411">
    <property type="term" value="P:response to UV"/>
    <property type="evidence" value="ECO:0007669"/>
    <property type="project" value="TreeGrafter"/>
</dbReference>
<organism evidence="8 9">
    <name type="scientific">Steinernema carpocapsae</name>
    <name type="common">Entomopathogenic nematode</name>
    <dbReference type="NCBI Taxonomy" id="34508"/>
    <lineage>
        <taxon>Eukaryota</taxon>
        <taxon>Metazoa</taxon>
        <taxon>Ecdysozoa</taxon>
        <taxon>Nematoda</taxon>
        <taxon>Chromadorea</taxon>
        <taxon>Rhabditida</taxon>
        <taxon>Tylenchina</taxon>
        <taxon>Panagrolaimomorpha</taxon>
        <taxon>Strongyloidoidea</taxon>
        <taxon>Steinernematidae</taxon>
        <taxon>Steinernema</taxon>
    </lineage>
</organism>
<accession>A0A4U8UW59</accession>
<dbReference type="Proteomes" id="UP000298663">
    <property type="component" value="Unassembled WGS sequence"/>
</dbReference>
<proteinExistence type="inferred from homology"/>
<dbReference type="GO" id="GO:0031297">
    <property type="term" value="P:replication fork processing"/>
    <property type="evidence" value="ECO:0007669"/>
    <property type="project" value="TreeGrafter"/>
</dbReference>
<comment type="caution">
    <text evidence="8">The sequence shown here is derived from an EMBL/GenBank/DDBJ whole genome shotgun (WGS) entry which is preliminary data.</text>
</comment>
<dbReference type="GO" id="GO:0006264">
    <property type="term" value="P:mitochondrial DNA replication"/>
    <property type="evidence" value="ECO:0007669"/>
    <property type="project" value="TreeGrafter"/>
</dbReference>
<dbReference type="GO" id="GO:0003887">
    <property type="term" value="F:DNA-directed DNA polymerase activity"/>
    <property type="evidence" value="ECO:0007669"/>
    <property type="project" value="UniProtKB-KW"/>
</dbReference>
<dbReference type="PANTHER" id="PTHR31399:SF0">
    <property type="entry name" value="DNA-DIRECTED PRIMASE_POLYMERASE PROTEIN"/>
    <property type="match status" value="1"/>
</dbReference>
<evidence type="ECO:0000256" key="3">
    <source>
        <dbReference type="ARBA" id="ARBA00022932"/>
    </source>
</evidence>
<dbReference type="EC" id="2.7.7.7" evidence="2"/>